<dbReference type="Proteomes" id="UP001310386">
    <property type="component" value="Unassembled WGS sequence"/>
</dbReference>
<feature type="region of interest" description="Disordered" evidence="1">
    <location>
        <begin position="470"/>
        <end position="494"/>
    </location>
</feature>
<evidence type="ECO:0000256" key="1">
    <source>
        <dbReference type="SAM" id="MobiDB-lite"/>
    </source>
</evidence>
<feature type="chain" id="PRO_5045293234" evidence="2">
    <location>
        <begin position="29"/>
        <end position="1021"/>
    </location>
</feature>
<evidence type="ECO:0000259" key="3">
    <source>
        <dbReference type="Pfam" id="PF18964"/>
    </source>
</evidence>
<feature type="signal peptide" evidence="2">
    <location>
        <begin position="1"/>
        <end position="28"/>
    </location>
</feature>
<protein>
    <submittedName>
        <fullName evidence="4">DUF5704 domain-containing protein</fullName>
    </submittedName>
</protein>
<comment type="caution">
    <text evidence="4">The sequence shown here is derived from an EMBL/GenBank/DDBJ whole genome shotgun (WGS) entry which is preliminary data.</text>
</comment>
<reference evidence="4" key="1">
    <citation type="submission" date="2023-12" db="EMBL/GenBank/DDBJ databases">
        <title>Fervidustalea candida gen. nov., sp. nov., a novel member of the family Paenibacillaceae isolated from a geothermal area.</title>
        <authorList>
            <person name="Li W.-J."/>
            <person name="Jiao J.-Y."/>
            <person name="Chen Y."/>
        </authorList>
    </citation>
    <scope>NUCLEOTIDE SEQUENCE</scope>
    <source>
        <strain evidence="4">SYSU GA230002</strain>
    </source>
</reference>
<dbReference type="EMBL" id="JAYJLD010000032">
    <property type="protein sequence ID" value="MEB3103302.1"/>
    <property type="molecule type" value="Genomic_DNA"/>
</dbReference>
<dbReference type="RefSeq" id="WP_371755430.1">
    <property type="nucleotide sequence ID" value="NZ_JAYJLD010000032.1"/>
</dbReference>
<keyword evidence="5" id="KW-1185">Reference proteome</keyword>
<dbReference type="Pfam" id="PF18964">
    <property type="entry name" value="DUF5704"/>
    <property type="match status" value="1"/>
</dbReference>
<organism evidence="4 5">
    <name type="scientific">Ferviditalea candida</name>
    <dbReference type="NCBI Taxonomy" id="3108399"/>
    <lineage>
        <taxon>Bacteria</taxon>
        <taxon>Bacillati</taxon>
        <taxon>Bacillota</taxon>
        <taxon>Bacilli</taxon>
        <taxon>Bacillales</taxon>
        <taxon>Paenibacillaceae</taxon>
        <taxon>Ferviditalea</taxon>
    </lineage>
</organism>
<evidence type="ECO:0000313" key="4">
    <source>
        <dbReference type="EMBL" id="MEB3103302.1"/>
    </source>
</evidence>
<accession>A0ABU5ZL97</accession>
<dbReference type="InterPro" id="IPR043759">
    <property type="entry name" value="DUF5704"/>
</dbReference>
<feature type="domain" description="DUF5704" evidence="3">
    <location>
        <begin position="525"/>
        <end position="702"/>
    </location>
</feature>
<name>A0ABU5ZL97_9BACL</name>
<keyword evidence="2" id="KW-0732">Signal</keyword>
<evidence type="ECO:0000313" key="5">
    <source>
        <dbReference type="Proteomes" id="UP001310386"/>
    </source>
</evidence>
<proteinExistence type="predicted"/>
<evidence type="ECO:0000256" key="2">
    <source>
        <dbReference type="SAM" id="SignalP"/>
    </source>
</evidence>
<sequence>MSRQLKKFVSMLLACFFLLNFLSLVVHAEVPAVRIKEGKIKFDVTSTAATSGIKYKTIGWTIRRDDICYNNSSGKHCDPTGEGSAPIDGLTQIDQYPDPPIPGQPLTTSFEIPEATVTQALTDNGMEGIKQNDQIYLYAIMIVTKNGSQIGGPYYTLDQIKRAQSWAHPDDLDDYYGIPVSYDSPDFPVDIVCMTEEGTAISDSSCSFHKGDYKAGEEIEHTFNQQITFEGKTYEIVRSYIVSKNNPDDQKFVQEKDDANLLNRHISVYLSGADIVAVYKEQDNPVKAIYQMEDGTKLKETDKGKIATGAEATHTFEEQITASGQAYEIIRSYIINNDKPDEKQFIQEKDDPKLLERTITVAAGGSNFVGIYKIPSSVTVASRIQAPTEVSAATTEVNGDFIFEAKALKNLQSYEITSMKNASLVQTGDKTGTLSGTSDSKTIPIKIPFASGSSVTVQITVVVKDVEGNSGDSTADHTVTKNTGGGGGSVQGCTAPSKGNVQRAQAMDPAATGVIKADQRGAEQFDVLKGIPTSESLYVNATSKSYLYQNEFAEMSGTCTYPIKVSRTYTLTWTVKRSGPNGTTISVPRSATQTVTKDYAIERKYAYWQIDNLEVYGIKQAIFKNYALPSGTVTIKPGGYSAPTVTAQNSDDLSSHITHPTYSNVTLPGKTISGGSSRPSVPNEDWKGEAEKAIGKIKVKNDSVDFNGVTVMDNRTVEEKAPSPGQIPDPDEIGRDVLYEKGYRIDKGKTNKSNTPGTGTIAFFLVKGIKGGADASYPINGINTVTVHTPVVNYASVSDDKAHNQKTEPIEGRSALILDRPFTVTVPTSGQHREISGYGNRDYAKYTKDKQVWFPFDVYSGDKSTFIPKETWTSIPVGQERTTFFLPVWVDEGNYDVLFRTFAENSPSTSFGTQMNANLEVSNHVATQVVPVEVIGRLYDFRITDIADYNWETVFRTQKGSAAPTGNAYWIGMNGIDGEARGNQSPFVLPVRQGSHPEAGKKNVAVKTGYHISATRYSISA</sequence>
<gene>
    <name evidence="4" type="ORF">VF724_16830</name>
</gene>